<reference evidence="1 2" key="1">
    <citation type="submission" date="2019-08" db="EMBL/GenBank/DDBJ databases">
        <title>In-depth cultivation of the pig gut microbiome towards novel bacterial diversity and tailored functional studies.</title>
        <authorList>
            <person name="Wylensek D."/>
            <person name="Hitch T.C.A."/>
            <person name="Clavel T."/>
        </authorList>
    </citation>
    <scope>NUCLEOTIDE SEQUENCE [LARGE SCALE GENOMIC DNA]</scope>
    <source>
        <strain evidence="1 2">BBE-744-WT-12</strain>
    </source>
</reference>
<keyword evidence="2" id="KW-1185">Reference proteome</keyword>
<organism evidence="1 2">
    <name type="scientific">Victivallis lenta</name>
    <dbReference type="NCBI Taxonomy" id="2606640"/>
    <lineage>
        <taxon>Bacteria</taxon>
        <taxon>Pseudomonadati</taxon>
        <taxon>Lentisphaerota</taxon>
        <taxon>Lentisphaeria</taxon>
        <taxon>Victivallales</taxon>
        <taxon>Victivallaceae</taxon>
        <taxon>Victivallis</taxon>
    </lineage>
</organism>
<dbReference type="AlphaFoldDB" id="A0A844G5G1"/>
<evidence type="ECO:0000313" key="1">
    <source>
        <dbReference type="EMBL" id="MST99027.1"/>
    </source>
</evidence>
<comment type="caution">
    <text evidence="1">The sequence shown here is derived from an EMBL/GenBank/DDBJ whole genome shotgun (WGS) entry which is preliminary data.</text>
</comment>
<name>A0A844G5G1_9BACT</name>
<accession>A0A844G5G1</accession>
<dbReference type="RefSeq" id="WP_154420128.1">
    <property type="nucleotide sequence ID" value="NZ_VUNS01000027.1"/>
</dbReference>
<proteinExistence type="predicted"/>
<dbReference type="Proteomes" id="UP000435649">
    <property type="component" value="Unassembled WGS sequence"/>
</dbReference>
<sequence length="65" mass="7080">MDNSLKITALQPEVLVRLLKQAGSRTASPEMIAEDLASGAPRNPDGTINLIEYAAWLAKEENDEL</sequence>
<protein>
    <submittedName>
        <fullName evidence="1">Uncharacterized protein</fullName>
    </submittedName>
</protein>
<gene>
    <name evidence="1" type="ORF">FYJ85_18490</name>
</gene>
<dbReference type="EMBL" id="VUNS01000027">
    <property type="protein sequence ID" value="MST99027.1"/>
    <property type="molecule type" value="Genomic_DNA"/>
</dbReference>
<evidence type="ECO:0000313" key="2">
    <source>
        <dbReference type="Proteomes" id="UP000435649"/>
    </source>
</evidence>